<evidence type="ECO:0000313" key="4">
    <source>
        <dbReference type="Proteomes" id="UP001058003"/>
    </source>
</evidence>
<protein>
    <submittedName>
        <fullName evidence="3">MerR family transcriptional regulator</fullName>
    </submittedName>
</protein>
<dbReference type="KEGG" id="daur:Daura_10400"/>
<evidence type="ECO:0000256" key="1">
    <source>
        <dbReference type="ARBA" id="ARBA00023125"/>
    </source>
</evidence>
<reference evidence="3" key="1">
    <citation type="submission" date="2021-04" db="EMBL/GenBank/DDBJ databases">
        <title>Dactylosporangium aurantiacum NRRL B-8018 full assembly.</title>
        <authorList>
            <person name="Hartkoorn R.C."/>
            <person name="Beaudoing E."/>
            <person name="Hot D."/>
        </authorList>
    </citation>
    <scope>NUCLEOTIDE SEQUENCE</scope>
    <source>
        <strain evidence="3">NRRL B-8018</strain>
    </source>
</reference>
<dbReference type="Proteomes" id="UP001058003">
    <property type="component" value="Chromosome"/>
</dbReference>
<organism evidence="3 4">
    <name type="scientific">Dactylosporangium aurantiacum</name>
    <dbReference type="NCBI Taxonomy" id="35754"/>
    <lineage>
        <taxon>Bacteria</taxon>
        <taxon>Bacillati</taxon>
        <taxon>Actinomycetota</taxon>
        <taxon>Actinomycetes</taxon>
        <taxon>Micromonosporales</taxon>
        <taxon>Micromonosporaceae</taxon>
        <taxon>Dactylosporangium</taxon>
    </lineage>
</organism>
<dbReference type="GO" id="GO:0003677">
    <property type="term" value="F:DNA binding"/>
    <property type="evidence" value="ECO:0007669"/>
    <property type="project" value="UniProtKB-KW"/>
</dbReference>
<dbReference type="InterPro" id="IPR047057">
    <property type="entry name" value="MerR_fam"/>
</dbReference>
<accession>A0A9Q9MJ41</accession>
<keyword evidence="1" id="KW-0238">DNA-binding</keyword>
<dbReference type="Pfam" id="PF13411">
    <property type="entry name" value="MerR_1"/>
    <property type="match status" value="1"/>
</dbReference>
<dbReference type="SMART" id="SM00422">
    <property type="entry name" value="HTH_MERR"/>
    <property type="match status" value="1"/>
</dbReference>
<dbReference type="InterPro" id="IPR000551">
    <property type="entry name" value="MerR-type_HTH_dom"/>
</dbReference>
<evidence type="ECO:0000259" key="2">
    <source>
        <dbReference type="PROSITE" id="PS50937"/>
    </source>
</evidence>
<name>A0A9Q9MJ41_9ACTN</name>
<dbReference type="SUPFAM" id="SSF46955">
    <property type="entry name" value="Putative DNA-binding domain"/>
    <property type="match status" value="1"/>
</dbReference>
<gene>
    <name evidence="3" type="ORF">Daura_10400</name>
</gene>
<keyword evidence="4" id="KW-1185">Reference proteome</keyword>
<proteinExistence type="predicted"/>
<dbReference type="GO" id="GO:0003700">
    <property type="term" value="F:DNA-binding transcription factor activity"/>
    <property type="evidence" value="ECO:0007669"/>
    <property type="project" value="InterPro"/>
</dbReference>
<feature type="domain" description="HTH merR-type" evidence="2">
    <location>
        <begin position="20"/>
        <end position="89"/>
    </location>
</feature>
<dbReference type="OrthoDB" id="9802944at2"/>
<sequence>MPPTLPLRARSKSNTLGDMQFTIAEVAEQTGLTAHTLRYYERAGLLDPPERDWQGHRRYSEQDVRMLRLLTRLRATGMSIAGMRHYAQLCRVGPATFDERRALLEEHRRQVLRRMAELRDDLALIEYKIDAYYAASAQAEDAPAAMVGLAEPDLARP</sequence>
<dbReference type="PANTHER" id="PTHR30204:SF98">
    <property type="entry name" value="HTH-TYPE TRANSCRIPTIONAL REGULATOR ADHR"/>
    <property type="match status" value="1"/>
</dbReference>
<dbReference type="AlphaFoldDB" id="A0A9Q9MJ41"/>
<dbReference type="Gene3D" id="1.10.1660.10">
    <property type="match status" value="1"/>
</dbReference>
<dbReference type="CDD" id="cd01109">
    <property type="entry name" value="HTH_YyaN"/>
    <property type="match status" value="1"/>
</dbReference>
<dbReference type="PANTHER" id="PTHR30204">
    <property type="entry name" value="REDOX-CYCLING DRUG-SENSING TRANSCRIPTIONAL ACTIVATOR SOXR"/>
    <property type="match status" value="1"/>
</dbReference>
<dbReference type="InterPro" id="IPR009061">
    <property type="entry name" value="DNA-bd_dom_put_sf"/>
</dbReference>
<evidence type="ECO:0000313" key="3">
    <source>
        <dbReference type="EMBL" id="UWZ56545.1"/>
    </source>
</evidence>
<dbReference type="PRINTS" id="PR00040">
    <property type="entry name" value="HTHMERR"/>
</dbReference>
<dbReference type="PROSITE" id="PS00552">
    <property type="entry name" value="HTH_MERR_1"/>
    <property type="match status" value="1"/>
</dbReference>
<dbReference type="PROSITE" id="PS50937">
    <property type="entry name" value="HTH_MERR_2"/>
    <property type="match status" value="1"/>
</dbReference>
<dbReference type="EMBL" id="CP073767">
    <property type="protein sequence ID" value="UWZ56545.1"/>
    <property type="molecule type" value="Genomic_DNA"/>
</dbReference>